<keyword evidence="4 10" id="KW-0863">Zinc-finger</keyword>
<feature type="region of interest" description="Disordered" evidence="11">
    <location>
        <begin position="124"/>
        <end position="197"/>
    </location>
</feature>
<dbReference type="PANTHER" id="PTHR23235:SF58">
    <property type="entry name" value="EARLY GROWTH RESPONSE PROTEIN 4"/>
    <property type="match status" value="1"/>
</dbReference>
<dbReference type="GO" id="GO:0000981">
    <property type="term" value="F:DNA-binding transcription factor activity, RNA polymerase II-specific"/>
    <property type="evidence" value="ECO:0007669"/>
    <property type="project" value="TreeGrafter"/>
</dbReference>
<evidence type="ECO:0000256" key="7">
    <source>
        <dbReference type="ARBA" id="ARBA00023125"/>
    </source>
</evidence>
<dbReference type="PROSITE" id="PS50157">
    <property type="entry name" value="ZINC_FINGER_C2H2_2"/>
    <property type="match status" value="3"/>
</dbReference>
<dbReference type="InterPro" id="IPR013087">
    <property type="entry name" value="Znf_C2H2_type"/>
</dbReference>
<evidence type="ECO:0000256" key="8">
    <source>
        <dbReference type="ARBA" id="ARBA00023163"/>
    </source>
</evidence>
<feature type="domain" description="C2H2-type" evidence="12">
    <location>
        <begin position="633"/>
        <end position="660"/>
    </location>
</feature>
<feature type="domain" description="C2H2-type" evidence="12">
    <location>
        <begin position="605"/>
        <end position="632"/>
    </location>
</feature>
<evidence type="ECO:0000256" key="11">
    <source>
        <dbReference type="SAM" id="MobiDB-lite"/>
    </source>
</evidence>
<dbReference type="SMART" id="SM00355">
    <property type="entry name" value="ZnF_C2H2"/>
    <property type="match status" value="3"/>
</dbReference>
<keyword evidence="8" id="KW-0804">Transcription</keyword>
<keyword evidence="6" id="KW-0805">Transcription regulation</keyword>
<keyword evidence="9" id="KW-0539">Nucleus</keyword>
<keyword evidence="3" id="KW-0677">Repeat</keyword>
<dbReference type="SUPFAM" id="SSF57667">
    <property type="entry name" value="beta-beta-alpha zinc fingers"/>
    <property type="match status" value="2"/>
</dbReference>
<dbReference type="AlphaFoldDB" id="A0AB34GLZ2"/>
<evidence type="ECO:0000259" key="12">
    <source>
        <dbReference type="PROSITE" id="PS50157"/>
    </source>
</evidence>
<feature type="region of interest" description="Disordered" evidence="11">
    <location>
        <begin position="471"/>
        <end position="556"/>
    </location>
</feature>
<dbReference type="Gene3D" id="3.30.160.60">
    <property type="entry name" value="Classic Zinc Finger"/>
    <property type="match status" value="3"/>
</dbReference>
<gene>
    <name evidence="13" type="ORF">J1605_011345</name>
</gene>
<feature type="compositionally biased region" description="Low complexity" evidence="11">
    <location>
        <begin position="167"/>
        <end position="188"/>
    </location>
</feature>
<dbReference type="GO" id="GO:0008270">
    <property type="term" value="F:zinc ion binding"/>
    <property type="evidence" value="ECO:0007669"/>
    <property type="project" value="UniProtKB-KW"/>
</dbReference>
<keyword evidence="7" id="KW-0238">DNA-binding</keyword>
<evidence type="ECO:0000256" key="3">
    <source>
        <dbReference type="ARBA" id="ARBA00022737"/>
    </source>
</evidence>
<comment type="caution">
    <text evidence="13">The sequence shown here is derived from an EMBL/GenBank/DDBJ whole genome shotgun (WGS) entry which is preliminary data.</text>
</comment>
<feature type="compositionally biased region" description="Pro residues" evidence="11">
    <location>
        <begin position="536"/>
        <end position="548"/>
    </location>
</feature>
<accession>A0AB34GLZ2</accession>
<evidence type="ECO:0000256" key="6">
    <source>
        <dbReference type="ARBA" id="ARBA00023015"/>
    </source>
</evidence>
<dbReference type="GO" id="GO:0005634">
    <property type="term" value="C:nucleus"/>
    <property type="evidence" value="ECO:0007669"/>
    <property type="project" value="UniProtKB-SubCell"/>
</dbReference>
<dbReference type="Proteomes" id="UP001159641">
    <property type="component" value="Unassembled WGS sequence"/>
</dbReference>
<name>A0AB34GLZ2_ESCRO</name>
<organism evidence="13 14">
    <name type="scientific">Eschrichtius robustus</name>
    <name type="common">California gray whale</name>
    <name type="synonym">Eschrichtius gibbosus</name>
    <dbReference type="NCBI Taxonomy" id="9764"/>
    <lineage>
        <taxon>Eukaryota</taxon>
        <taxon>Metazoa</taxon>
        <taxon>Chordata</taxon>
        <taxon>Craniata</taxon>
        <taxon>Vertebrata</taxon>
        <taxon>Euteleostomi</taxon>
        <taxon>Mammalia</taxon>
        <taxon>Eutheria</taxon>
        <taxon>Laurasiatheria</taxon>
        <taxon>Artiodactyla</taxon>
        <taxon>Whippomorpha</taxon>
        <taxon>Cetacea</taxon>
        <taxon>Mysticeti</taxon>
        <taxon>Eschrichtiidae</taxon>
        <taxon>Eschrichtius</taxon>
    </lineage>
</organism>
<keyword evidence="14" id="KW-1185">Reference proteome</keyword>
<evidence type="ECO:0000313" key="13">
    <source>
        <dbReference type="EMBL" id="KAJ8781361.1"/>
    </source>
</evidence>
<evidence type="ECO:0000256" key="10">
    <source>
        <dbReference type="PROSITE-ProRule" id="PRU00042"/>
    </source>
</evidence>
<evidence type="ECO:0000256" key="1">
    <source>
        <dbReference type="ARBA" id="ARBA00004123"/>
    </source>
</evidence>
<protein>
    <recommendedName>
        <fullName evidence="12">C2H2-type domain-containing protein</fullName>
    </recommendedName>
</protein>
<dbReference type="PROSITE" id="PS00028">
    <property type="entry name" value="ZINC_FINGER_C2H2_1"/>
    <property type="match status" value="3"/>
</dbReference>
<dbReference type="GO" id="GO:0000978">
    <property type="term" value="F:RNA polymerase II cis-regulatory region sequence-specific DNA binding"/>
    <property type="evidence" value="ECO:0007669"/>
    <property type="project" value="TreeGrafter"/>
</dbReference>
<dbReference type="Pfam" id="PF00096">
    <property type="entry name" value="zf-C2H2"/>
    <property type="match status" value="2"/>
</dbReference>
<evidence type="ECO:0000256" key="4">
    <source>
        <dbReference type="ARBA" id="ARBA00022771"/>
    </source>
</evidence>
<feature type="domain" description="C2H2-type" evidence="12">
    <location>
        <begin position="575"/>
        <end position="604"/>
    </location>
</feature>
<keyword evidence="5" id="KW-0862">Zinc</keyword>
<dbReference type="InterPro" id="IPR036236">
    <property type="entry name" value="Znf_C2H2_sf"/>
</dbReference>
<evidence type="ECO:0000256" key="5">
    <source>
        <dbReference type="ARBA" id="ARBA00022833"/>
    </source>
</evidence>
<dbReference type="EMBL" id="JAIQCJ010002147">
    <property type="protein sequence ID" value="KAJ8781361.1"/>
    <property type="molecule type" value="Genomic_DNA"/>
</dbReference>
<keyword evidence="2" id="KW-0479">Metal-binding</keyword>
<comment type="subcellular location">
    <subcellularLocation>
        <location evidence="1">Nucleus</location>
    </subcellularLocation>
</comment>
<evidence type="ECO:0000256" key="2">
    <source>
        <dbReference type="ARBA" id="ARBA00022723"/>
    </source>
</evidence>
<dbReference type="FunFam" id="3.30.160.60:FF:000064">
    <property type="entry name" value="Early growth response protein 3"/>
    <property type="match status" value="1"/>
</dbReference>
<dbReference type="PANTHER" id="PTHR23235">
    <property type="entry name" value="KRUEPPEL-LIKE TRANSCRIPTION FACTOR"/>
    <property type="match status" value="1"/>
</dbReference>
<evidence type="ECO:0000313" key="14">
    <source>
        <dbReference type="Proteomes" id="UP001159641"/>
    </source>
</evidence>
<evidence type="ECO:0000256" key="9">
    <source>
        <dbReference type="ARBA" id="ARBA00023242"/>
    </source>
</evidence>
<proteinExistence type="predicted"/>
<feature type="compositionally biased region" description="Gly residues" evidence="11">
    <location>
        <begin position="490"/>
        <end position="501"/>
    </location>
</feature>
<sequence length="681" mass="72216">MLHVHDFQTQENKCKRDVHLLDVQTHATQRPSQAHPRSRRARGSTLRECARTQRRGPVGGCGEDVTARVFLFGSPRYTSCVHVWAFTSRRLGRGLPKWQWPWESEALSQRRRCYISGGAAGWGSPAALWTGEEPPPEASKGASATTTPQPFPRGESPQPGAREPGSARRGAPRLSASRPSARPQAQRARAPEPRSRSRAMLHLSEFSGPDALLVKSTEGCCSEPSTELTRLPARDPPAAAGYPGGDFLSWALSSCGAGGDLADSCFLEGPAPTPPPGLSYSGSFFIQAVPEHPHDPEALFNLMSGILGLAPFPGAEAAASRSPLDASFPAGSDALLPGPPDLFSPDLGATVFPEAFWEASPSAGAPPQCLYEPHLSPPDVKPGLRAPPASPALDTASAFKGPYAPWELLSAGAPGSCGSQGGYQGAPEARFPPMGAKIEDLLSISCPAELPAGPSSRLYTTGAYDAFPLAPGDLGEGTESLPGLLTPTSGEGGSSGEGGEFLDGTQPELSPLGLRSAGADFPKPLVADLPGSSGVPEPPGPPPVPFPPAKARRKGRRGGKCSARCFCPRPHAKAFACPVESCVRSFARSDELNRHLRIHTGHKPFQCRICLRNFSRSDHLTTHVRTHTGEKPFACDVCGRRFARSDEKKRHSKVHLKQKARAEERLKGLGFYSLGLSFAAL</sequence>
<reference evidence="13 14" key="1">
    <citation type="submission" date="2022-11" db="EMBL/GenBank/DDBJ databases">
        <title>Whole genome sequence of Eschrichtius robustus ER-17-0199.</title>
        <authorList>
            <person name="Bruniche-Olsen A."/>
            <person name="Black A.N."/>
            <person name="Fields C.J."/>
            <person name="Walden K."/>
            <person name="Dewoody J.A."/>
        </authorList>
    </citation>
    <scope>NUCLEOTIDE SEQUENCE [LARGE SCALE GENOMIC DNA]</scope>
    <source>
        <strain evidence="13">ER-17-0199</strain>
        <tissue evidence="13">Blubber</tissue>
    </source>
</reference>